<dbReference type="PANTHER" id="PTHR47634:SF9">
    <property type="entry name" value="PROTEIN KINASE DOMAIN-CONTAINING PROTEIN-RELATED"/>
    <property type="match status" value="1"/>
</dbReference>
<dbReference type="InterPro" id="IPR051334">
    <property type="entry name" value="SRPK"/>
</dbReference>
<dbReference type="Gene3D" id="3.30.200.20">
    <property type="entry name" value="Phosphorylase Kinase, domain 1"/>
    <property type="match status" value="1"/>
</dbReference>
<evidence type="ECO:0000313" key="11">
    <source>
        <dbReference type="EMBL" id="KAK4120669.1"/>
    </source>
</evidence>
<keyword evidence="5 11" id="KW-0418">Kinase</keyword>
<feature type="region of interest" description="Disordered" evidence="9">
    <location>
        <begin position="16"/>
        <end position="56"/>
    </location>
</feature>
<evidence type="ECO:0000256" key="9">
    <source>
        <dbReference type="SAM" id="MobiDB-lite"/>
    </source>
</evidence>
<dbReference type="GO" id="GO:0005524">
    <property type="term" value="F:ATP binding"/>
    <property type="evidence" value="ECO:0007669"/>
    <property type="project" value="UniProtKB-KW"/>
</dbReference>
<accession>A0AAN6Z1L3</accession>
<protein>
    <recommendedName>
        <fullName evidence="1">non-specific serine/threonine protein kinase</fullName>
        <ecNumber evidence="1">2.7.11.1</ecNumber>
    </recommendedName>
</protein>
<evidence type="ECO:0000313" key="12">
    <source>
        <dbReference type="Proteomes" id="UP001302602"/>
    </source>
</evidence>
<dbReference type="GO" id="GO:0000245">
    <property type="term" value="P:spliceosomal complex assembly"/>
    <property type="evidence" value="ECO:0007669"/>
    <property type="project" value="TreeGrafter"/>
</dbReference>
<dbReference type="Gene3D" id="1.10.510.10">
    <property type="entry name" value="Transferase(Phosphotransferase) domain 1"/>
    <property type="match status" value="1"/>
</dbReference>
<organism evidence="11 12">
    <name type="scientific">Parathielavia appendiculata</name>
    <dbReference type="NCBI Taxonomy" id="2587402"/>
    <lineage>
        <taxon>Eukaryota</taxon>
        <taxon>Fungi</taxon>
        <taxon>Dikarya</taxon>
        <taxon>Ascomycota</taxon>
        <taxon>Pezizomycotina</taxon>
        <taxon>Sordariomycetes</taxon>
        <taxon>Sordariomycetidae</taxon>
        <taxon>Sordariales</taxon>
        <taxon>Chaetomiaceae</taxon>
        <taxon>Parathielavia</taxon>
    </lineage>
</organism>
<dbReference type="EC" id="2.7.11.1" evidence="1"/>
<evidence type="ECO:0000256" key="6">
    <source>
        <dbReference type="ARBA" id="ARBA00022840"/>
    </source>
</evidence>
<dbReference type="SUPFAM" id="SSF56112">
    <property type="entry name" value="Protein kinase-like (PK-like)"/>
    <property type="match status" value="1"/>
</dbReference>
<dbReference type="AlphaFoldDB" id="A0AAN6Z1L3"/>
<comment type="caution">
    <text evidence="11">The sequence shown here is derived from an EMBL/GenBank/DDBJ whole genome shotgun (WGS) entry which is preliminary data.</text>
</comment>
<comment type="catalytic activity">
    <reaction evidence="8">
        <text>L-seryl-[protein] + ATP = O-phospho-L-seryl-[protein] + ADP + H(+)</text>
        <dbReference type="Rhea" id="RHEA:17989"/>
        <dbReference type="Rhea" id="RHEA-COMP:9863"/>
        <dbReference type="Rhea" id="RHEA-COMP:11604"/>
        <dbReference type="ChEBI" id="CHEBI:15378"/>
        <dbReference type="ChEBI" id="CHEBI:29999"/>
        <dbReference type="ChEBI" id="CHEBI:30616"/>
        <dbReference type="ChEBI" id="CHEBI:83421"/>
        <dbReference type="ChEBI" id="CHEBI:456216"/>
        <dbReference type="EC" id="2.7.11.1"/>
    </reaction>
</comment>
<dbReference type="InterPro" id="IPR011009">
    <property type="entry name" value="Kinase-like_dom_sf"/>
</dbReference>
<dbReference type="InterPro" id="IPR000719">
    <property type="entry name" value="Prot_kinase_dom"/>
</dbReference>
<keyword evidence="6" id="KW-0067">ATP-binding</keyword>
<dbReference type="GO" id="GO:0005737">
    <property type="term" value="C:cytoplasm"/>
    <property type="evidence" value="ECO:0007669"/>
    <property type="project" value="TreeGrafter"/>
</dbReference>
<sequence length="466" mass="52613">MKPLASLIRRHLPISPIFKTAAEPDPSRGGAEGRQTQQREAPSGDSKNQSAKSVPTSGFELINSSTKLEEETYSWHSVKSFYPAAIGEILNNTYQVIAKLGYGSASTTWLCRDLRNHRYVTIKIYATGEAQTAREVIALKHINWVLANLPPNKHLGARSIRTLIDQFEIPRPASSRLNLCLIFEPLSMSVGDVRKLLYDGRMPINMVKSVAFYVLQALDFLRRKAKLVHADIKEDNIIFAAAQNSEWRQFEDAEMAEPSPRKVYKHHAIYSSRVSGLPTPSIPVLCDFGEARFGKESYGEHAMPDLYRAPEILLRIEWAEKIDIWALGLVLWALTEGTNFFNDNKGGRWKSALPHMARMVSLLGPLPQDLLDLTPVSREFFDKSGRLRKGHQVIETPLEAEATALEGEAKASFLRFLRRILQWDADKRPSAQELLKDPWLVISQDDSESEEGRQEDASTLVIMRHI</sequence>
<evidence type="ECO:0000256" key="1">
    <source>
        <dbReference type="ARBA" id="ARBA00012513"/>
    </source>
</evidence>
<keyword evidence="4" id="KW-0547">Nucleotide-binding</keyword>
<dbReference type="PROSITE" id="PS00108">
    <property type="entry name" value="PROTEIN_KINASE_ST"/>
    <property type="match status" value="1"/>
</dbReference>
<feature type="domain" description="Protein kinase" evidence="10">
    <location>
        <begin position="94"/>
        <end position="440"/>
    </location>
</feature>
<keyword evidence="3" id="KW-0808">Transferase</keyword>
<evidence type="ECO:0000256" key="3">
    <source>
        <dbReference type="ARBA" id="ARBA00022679"/>
    </source>
</evidence>
<name>A0AAN6Z1L3_9PEZI</name>
<evidence type="ECO:0000259" key="10">
    <source>
        <dbReference type="PROSITE" id="PS50011"/>
    </source>
</evidence>
<dbReference type="PROSITE" id="PS50011">
    <property type="entry name" value="PROTEIN_KINASE_DOM"/>
    <property type="match status" value="1"/>
</dbReference>
<dbReference type="SMART" id="SM00220">
    <property type="entry name" value="S_TKc"/>
    <property type="match status" value="1"/>
</dbReference>
<dbReference type="GeneID" id="87830369"/>
<evidence type="ECO:0000256" key="4">
    <source>
        <dbReference type="ARBA" id="ARBA00022741"/>
    </source>
</evidence>
<dbReference type="Pfam" id="PF00069">
    <property type="entry name" value="Pkinase"/>
    <property type="match status" value="1"/>
</dbReference>
<proteinExistence type="predicted"/>
<dbReference type="PANTHER" id="PTHR47634">
    <property type="entry name" value="PROTEIN KINASE DOMAIN-CONTAINING PROTEIN-RELATED"/>
    <property type="match status" value="1"/>
</dbReference>
<dbReference type="Proteomes" id="UP001302602">
    <property type="component" value="Unassembled WGS sequence"/>
</dbReference>
<keyword evidence="12" id="KW-1185">Reference proteome</keyword>
<dbReference type="EMBL" id="MU853237">
    <property type="protein sequence ID" value="KAK4120669.1"/>
    <property type="molecule type" value="Genomic_DNA"/>
</dbReference>
<gene>
    <name evidence="11" type="ORF">N657DRAFT_648856</name>
</gene>
<reference evidence="11" key="2">
    <citation type="submission" date="2023-05" db="EMBL/GenBank/DDBJ databases">
        <authorList>
            <consortium name="Lawrence Berkeley National Laboratory"/>
            <person name="Steindorff A."/>
            <person name="Hensen N."/>
            <person name="Bonometti L."/>
            <person name="Westerberg I."/>
            <person name="Brannstrom I.O."/>
            <person name="Guillou S."/>
            <person name="Cros-Aarteil S."/>
            <person name="Calhoun S."/>
            <person name="Haridas S."/>
            <person name="Kuo A."/>
            <person name="Mondo S."/>
            <person name="Pangilinan J."/>
            <person name="Riley R."/>
            <person name="Labutti K."/>
            <person name="Andreopoulos B."/>
            <person name="Lipzen A."/>
            <person name="Chen C."/>
            <person name="Yanf M."/>
            <person name="Daum C."/>
            <person name="Ng V."/>
            <person name="Clum A."/>
            <person name="Ohm R."/>
            <person name="Martin F."/>
            <person name="Silar P."/>
            <person name="Natvig D."/>
            <person name="Lalanne C."/>
            <person name="Gautier V."/>
            <person name="Ament-Velasquez S.L."/>
            <person name="Kruys A."/>
            <person name="Hutchinson M.I."/>
            <person name="Powell A.J."/>
            <person name="Barry K."/>
            <person name="Miller A.N."/>
            <person name="Grigoriev I.V."/>
            <person name="Debuchy R."/>
            <person name="Gladieux P."/>
            <person name="Thoren M.H."/>
            <person name="Johannesson H."/>
        </authorList>
    </citation>
    <scope>NUCLEOTIDE SEQUENCE</scope>
    <source>
        <strain evidence="11">CBS 731.68</strain>
    </source>
</reference>
<dbReference type="GO" id="GO:0004674">
    <property type="term" value="F:protein serine/threonine kinase activity"/>
    <property type="evidence" value="ECO:0007669"/>
    <property type="project" value="UniProtKB-KW"/>
</dbReference>
<evidence type="ECO:0000256" key="5">
    <source>
        <dbReference type="ARBA" id="ARBA00022777"/>
    </source>
</evidence>
<dbReference type="InterPro" id="IPR008271">
    <property type="entry name" value="Ser/Thr_kinase_AS"/>
</dbReference>
<evidence type="ECO:0000256" key="8">
    <source>
        <dbReference type="ARBA" id="ARBA00048679"/>
    </source>
</evidence>
<dbReference type="GO" id="GO:0050684">
    <property type="term" value="P:regulation of mRNA processing"/>
    <property type="evidence" value="ECO:0007669"/>
    <property type="project" value="TreeGrafter"/>
</dbReference>
<dbReference type="RefSeq" id="XP_062644440.1">
    <property type="nucleotide sequence ID" value="XM_062793600.1"/>
</dbReference>
<evidence type="ECO:0000256" key="2">
    <source>
        <dbReference type="ARBA" id="ARBA00022527"/>
    </source>
</evidence>
<evidence type="ECO:0000256" key="7">
    <source>
        <dbReference type="ARBA" id="ARBA00047899"/>
    </source>
</evidence>
<dbReference type="GO" id="GO:0005634">
    <property type="term" value="C:nucleus"/>
    <property type="evidence" value="ECO:0007669"/>
    <property type="project" value="TreeGrafter"/>
</dbReference>
<comment type="catalytic activity">
    <reaction evidence="7">
        <text>L-threonyl-[protein] + ATP = O-phospho-L-threonyl-[protein] + ADP + H(+)</text>
        <dbReference type="Rhea" id="RHEA:46608"/>
        <dbReference type="Rhea" id="RHEA-COMP:11060"/>
        <dbReference type="Rhea" id="RHEA-COMP:11605"/>
        <dbReference type="ChEBI" id="CHEBI:15378"/>
        <dbReference type="ChEBI" id="CHEBI:30013"/>
        <dbReference type="ChEBI" id="CHEBI:30616"/>
        <dbReference type="ChEBI" id="CHEBI:61977"/>
        <dbReference type="ChEBI" id="CHEBI:456216"/>
        <dbReference type="EC" id="2.7.11.1"/>
    </reaction>
</comment>
<reference evidence="11" key="1">
    <citation type="journal article" date="2023" name="Mol. Phylogenet. Evol.">
        <title>Genome-scale phylogeny and comparative genomics of the fungal order Sordariales.</title>
        <authorList>
            <person name="Hensen N."/>
            <person name="Bonometti L."/>
            <person name="Westerberg I."/>
            <person name="Brannstrom I.O."/>
            <person name="Guillou S."/>
            <person name="Cros-Aarteil S."/>
            <person name="Calhoun S."/>
            <person name="Haridas S."/>
            <person name="Kuo A."/>
            <person name="Mondo S."/>
            <person name="Pangilinan J."/>
            <person name="Riley R."/>
            <person name="LaButti K."/>
            <person name="Andreopoulos B."/>
            <person name="Lipzen A."/>
            <person name="Chen C."/>
            <person name="Yan M."/>
            <person name="Daum C."/>
            <person name="Ng V."/>
            <person name="Clum A."/>
            <person name="Steindorff A."/>
            <person name="Ohm R.A."/>
            <person name="Martin F."/>
            <person name="Silar P."/>
            <person name="Natvig D.O."/>
            <person name="Lalanne C."/>
            <person name="Gautier V."/>
            <person name="Ament-Velasquez S.L."/>
            <person name="Kruys A."/>
            <person name="Hutchinson M.I."/>
            <person name="Powell A.J."/>
            <person name="Barry K."/>
            <person name="Miller A.N."/>
            <person name="Grigoriev I.V."/>
            <person name="Debuchy R."/>
            <person name="Gladieux P."/>
            <person name="Hiltunen Thoren M."/>
            <person name="Johannesson H."/>
        </authorList>
    </citation>
    <scope>NUCLEOTIDE SEQUENCE</scope>
    <source>
        <strain evidence="11">CBS 731.68</strain>
    </source>
</reference>
<feature type="compositionally biased region" description="Polar residues" evidence="9">
    <location>
        <begin position="34"/>
        <end position="56"/>
    </location>
</feature>
<keyword evidence="2" id="KW-0723">Serine/threonine-protein kinase</keyword>